<dbReference type="PROSITE" id="PS51194">
    <property type="entry name" value="HELICASE_CTER"/>
    <property type="match status" value="1"/>
</dbReference>
<dbReference type="GO" id="GO:0042393">
    <property type="term" value="F:histone binding"/>
    <property type="evidence" value="ECO:0007669"/>
    <property type="project" value="TreeGrafter"/>
</dbReference>
<keyword evidence="8 11" id="KW-0238">DNA-binding</keyword>
<dbReference type="STRING" id="6832.A0A553PM00"/>
<dbReference type="FunFam" id="3.40.50.10810:FF:000006">
    <property type="entry name" value="Putative DNA helicase INO80"/>
    <property type="match status" value="1"/>
</dbReference>
<name>A0A553PM00_TIGCA</name>
<feature type="region of interest" description="Disordered" evidence="12">
    <location>
        <begin position="442"/>
        <end position="464"/>
    </location>
</feature>
<dbReference type="EMBL" id="VCGU01000003">
    <property type="protein sequence ID" value="TRY78709.1"/>
    <property type="molecule type" value="Genomic_DNA"/>
</dbReference>
<feature type="compositionally biased region" description="Acidic residues" evidence="12">
    <location>
        <begin position="219"/>
        <end position="229"/>
    </location>
</feature>
<dbReference type="InterPro" id="IPR020838">
    <property type="entry name" value="DBINO"/>
</dbReference>
<dbReference type="Pfam" id="PF00176">
    <property type="entry name" value="SNF2-rel_dom"/>
    <property type="match status" value="1"/>
</dbReference>
<gene>
    <name evidence="16" type="ORF">TCAL_06798</name>
</gene>
<evidence type="ECO:0000256" key="7">
    <source>
        <dbReference type="ARBA" id="ARBA00022840"/>
    </source>
</evidence>
<feature type="compositionally biased region" description="Polar residues" evidence="12">
    <location>
        <begin position="1481"/>
        <end position="1496"/>
    </location>
</feature>
<dbReference type="Pfam" id="PF00271">
    <property type="entry name" value="Helicase_C"/>
    <property type="match status" value="1"/>
</dbReference>
<keyword evidence="5 11" id="KW-0227">DNA damage</keyword>
<dbReference type="Gene3D" id="3.40.50.10810">
    <property type="entry name" value="Tandem AAA-ATPase domain"/>
    <property type="match status" value="1"/>
</dbReference>
<evidence type="ECO:0000256" key="6">
    <source>
        <dbReference type="ARBA" id="ARBA00022801"/>
    </source>
</evidence>
<evidence type="ECO:0000256" key="12">
    <source>
        <dbReference type="SAM" id="MobiDB-lite"/>
    </source>
</evidence>
<keyword evidence="7 11" id="KW-0067">ATP-binding</keyword>
<dbReference type="CDD" id="cd18793">
    <property type="entry name" value="SF2_C_SNF"/>
    <property type="match status" value="1"/>
</dbReference>
<evidence type="ECO:0000259" key="15">
    <source>
        <dbReference type="PROSITE" id="PS51413"/>
    </source>
</evidence>
<keyword evidence="10" id="KW-0539">Nucleus</keyword>
<feature type="compositionally biased region" description="Basic and acidic residues" evidence="12">
    <location>
        <begin position="206"/>
        <end position="218"/>
    </location>
</feature>
<protein>
    <recommendedName>
        <fullName evidence="3 11">Chromatin-remodeling ATPase INO80</fullName>
        <ecNumber evidence="11">3.6.4.-</ecNumber>
    </recommendedName>
</protein>
<evidence type="ECO:0000256" key="8">
    <source>
        <dbReference type="ARBA" id="ARBA00023125"/>
    </source>
</evidence>
<dbReference type="GO" id="GO:0031011">
    <property type="term" value="C:Ino80 complex"/>
    <property type="evidence" value="ECO:0007669"/>
    <property type="project" value="UniProtKB-UniRule"/>
</dbReference>
<dbReference type="InterPro" id="IPR001650">
    <property type="entry name" value="Helicase_C-like"/>
</dbReference>
<feature type="region of interest" description="Disordered" evidence="12">
    <location>
        <begin position="206"/>
        <end position="255"/>
    </location>
</feature>
<evidence type="ECO:0000256" key="3">
    <source>
        <dbReference type="ARBA" id="ARBA00019805"/>
    </source>
</evidence>
<dbReference type="InterPro" id="IPR014001">
    <property type="entry name" value="Helicase_ATP-bd"/>
</dbReference>
<keyword evidence="17" id="KW-1185">Reference proteome</keyword>
<evidence type="ECO:0000313" key="17">
    <source>
        <dbReference type="Proteomes" id="UP000318571"/>
    </source>
</evidence>
<accession>A0A553PM00</accession>
<dbReference type="SMART" id="SM00487">
    <property type="entry name" value="DEXDc"/>
    <property type="match status" value="1"/>
</dbReference>
<feature type="domain" description="Helicase ATP-binding" evidence="13">
    <location>
        <begin position="488"/>
        <end position="659"/>
    </location>
</feature>
<feature type="domain" description="Helicase C-terminal" evidence="14">
    <location>
        <begin position="1119"/>
        <end position="1276"/>
    </location>
</feature>
<dbReference type="SUPFAM" id="SSF52540">
    <property type="entry name" value="P-loop containing nucleoside triphosphate hydrolases"/>
    <property type="match status" value="2"/>
</dbReference>
<dbReference type="OMA" id="FWKKNER"/>
<evidence type="ECO:0000256" key="4">
    <source>
        <dbReference type="ARBA" id="ARBA00022741"/>
    </source>
</evidence>
<feature type="compositionally biased region" description="Basic and acidic residues" evidence="12">
    <location>
        <begin position="1295"/>
        <end position="1306"/>
    </location>
</feature>
<evidence type="ECO:0000256" key="10">
    <source>
        <dbReference type="ARBA" id="ARBA00023242"/>
    </source>
</evidence>
<comment type="function">
    <text evidence="11">ATPase component of the INO80 complex which remodels chromatin by shifting nucleosomes and is involved in DNA repair.</text>
</comment>
<dbReference type="Pfam" id="PF13892">
    <property type="entry name" value="DBINO"/>
    <property type="match status" value="1"/>
</dbReference>
<keyword evidence="4" id="KW-0547">Nucleotide-binding</keyword>
<evidence type="ECO:0000256" key="2">
    <source>
        <dbReference type="ARBA" id="ARBA00007025"/>
    </source>
</evidence>
<keyword evidence="6 11" id="KW-0378">Hydrolase</keyword>
<feature type="compositionally biased region" description="Basic and acidic residues" evidence="12">
    <location>
        <begin position="442"/>
        <end position="453"/>
    </location>
</feature>
<feature type="region of interest" description="Disordered" evidence="12">
    <location>
        <begin position="1295"/>
        <end position="1510"/>
    </location>
</feature>
<dbReference type="InterPro" id="IPR038718">
    <property type="entry name" value="SNF2-like_sf"/>
</dbReference>
<evidence type="ECO:0000259" key="13">
    <source>
        <dbReference type="PROSITE" id="PS51192"/>
    </source>
</evidence>
<dbReference type="PANTHER" id="PTHR45685:SF2">
    <property type="entry name" value="CHROMATIN-REMODELING ATPASE INO80"/>
    <property type="match status" value="1"/>
</dbReference>
<feature type="compositionally biased region" description="Basic residues" evidence="12">
    <location>
        <begin position="1385"/>
        <end position="1404"/>
    </location>
</feature>
<dbReference type="GO" id="GO:0003677">
    <property type="term" value="F:DNA binding"/>
    <property type="evidence" value="ECO:0007669"/>
    <property type="project" value="UniProtKB-UniRule"/>
</dbReference>
<dbReference type="GO" id="GO:0006338">
    <property type="term" value="P:chromatin remodeling"/>
    <property type="evidence" value="ECO:0007669"/>
    <property type="project" value="UniProtKB-UniRule"/>
</dbReference>
<comment type="subunit">
    <text evidence="11">Component of the INO80 chromatin-remodeling complex.</text>
</comment>
<dbReference type="SMART" id="SM00490">
    <property type="entry name" value="HELICc"/>
    <property type="match status" value="1"/>
</dbReference>
<reference evidence="16 17" key="1">
    <citation type="journal article" date="2018" name="Nat. Ecol. Evol.">
        <title>Genomic signatures of mitonuclear coevolution across populations of Tigriopus californicus.</title>
        <authorList>
            <person name="Barreto F.S."/>
            <person name="Watson E.T."/>
            <person name="Lima T.G."/>
            <person name="Willett C.S."/>
            <person name="Edmands S."/>
            <person name="Li W."/>
            <person name="Burton R.S."/>
        </authorList>
    </citation>
    <scope>NUCLEOTIDE SEQUENCE [LARGE SCALE GENOMIC DNA]</scope>
    <source>
        <strain evidence="16 17">San Diego</strain>
    </source>
</reference>
<evidence type="ECO:0000256" key="5">
    <source>
        <dbReference type="ARBA" id="ARBA00022763"/>
    </source>
</evidence>
<evidence type="ECO:0000313" key="16">
    <source>
        <dbReference type="EMBL" id="TRY78709.1"/>
    </source>
</evidence>
<feature type="domain" description="DBINO" evidence="15">
    <location>
        <begin position="266"/>
        <end position="391"/>
    </location>
</feature>
<dbReference type="OrthoDB" id="5847120at2759"/>
<comment type="similarity">
    <text evidence="2 11">Belongs to the SNF2/RAD54 helicase family.</text>
</comment>
<proteinExistence type="inferred from homology"/>
<sequence>MADPPTSLLSEWLAPLTPVARPHPSSLLHRNVGGPPAPPRLSASPPKVAAASGLSRTARVARGRKPRNGDRSSAGPGRAGAVAASPEALRLEQALNVDPFVRYVASLNARTASQYSSDDEDEVLVAFERESAAAPNLTKKQVQQFDKVKRSRRYLDKDVGPELDSQDDTEAEDLFLNEVELFESVKAHQKRKRLRKRVRVAPEISVKKKAADPTQSEKVEDDATLDEDSTSFQKFSAIKSGPGRKKGSKNTGPLTLDQLKARRKRLWVSIMKKEISKAQKARNYTQKEKLTNSKKVAAQCMRQARQKAMQSQRVMKESVWRAKRLTREMQAYWKRFDRVEKQQKRQQEQEAEKQQKMDLQLLETKRQTRKLNFLITQTELYAHFIASKIGADKTNQEADILKKLEDEAEAGSRLAQIDDYNSMEAKTLAINNASQAWEEHEQKKRSYDVKSNDGGEIVGGEANDDRTQPSIFNGKLKAYQLRGLNWLMNLYDQGINGMLADEMGLGKTVQALSMLAYIAEKYEIWGPFLVITPASTLHNWQQEVAKFVPSFKCVPYWGSPQERKVLRHFWDQKELNTKSASFHLVITSYQLVVSDFKYFNRIKWQYLVLDEAQAIKSSSSQRWKLLLEFKCRNRLLLSGTPIQNSMAELWALLHFVMPTLFDSHDEFNDWFSKDIESSAENKSQVDEKQISRLHMILKPFMLRRIKKDVENELTDKVEVLMYCPLTIRQKLLYMGLKRKIRIEDLLQGLGSQSQNSTLTSSLMNLVMQFRKVCNHPELFERREARSPFVMKIDPFVMPKLVFHENIHSGAISTNNHLLYNKLSVFNPVHVHESLKQRRSHERLDVCDSSFSYLRFVDVSIGEQYDLCLSLLKKFVHLIRTHQRLRVAQLAELFHENPCNPSSHHLNSLLLGSRLKSATTNSELRSLIFTHNQDDQVLQHLDVTLSSMPETISHRLIRTRQKLISHRRKKAMESAAKNCDKAPLDPVIVVDEDEIHQRLVDEIDHVERPSLLLKCQPCSVPSFLLDTCPNVATPGHVQYVQDRLAAYKLDDHIQCNSQEGRDIVLFGSPELRLHWERSRREYFHPVSVGGIQALKPSRGWSNIIIPDKQTLVTDSGKLHVLDGLLTRLKEEGHRVLIYSQMTRMIDLLEEYMVHRKHTFMRLDGSSKISERRDMVADFQQRSDIFVFLLSTRAGGLGINLTAADTVIFYDSDWNPTVDQQAMDRAHRLGQTKQVTVYRLICKGTIEERILQRAREKSEIQRMVIQGGSFKGKPGELKPKEVVSLLLDDDEIEKKYRDKEAEINHDISDSPLPTKKRRPSESLEPEPNAKKPKFEDSLFNIDDTSQLSVDSPGLTIDVDAMSDVTSSRGPTRPQSPIFDFMGEKLGPKRSKRGTGGKRGRPRGSKNKGRDEMEPASQEVSAILIPNGVIPQNPPMKRGPGRPRIKPGGGPLHQGTRGPPPKQAKPSKLKSKGLPAALAATLSAKYNNSGSMNAASPGSSGPKFYTDSSNASS</sequence>
<dbReference type="InterPro" id="IPR027417">
    <property type="entry name" value="P-loop_NTPase"/>
</dbReference>
<dbReference type="EC" id="3.6.4.-" evidence="11"/>
<dbReference type="InterPro" id="IPR049730">
    <property type="entry name" value="SNF2/RAD54-like_C"/>
</dbReference>
<organism evidence="16 17">
    <name type="scientific">Tigriopus californicus</name>
    <name type="common">Marine copepod</name>
    <dbReference type="NCBI Taxonomy" id="6832"/>
    <lineage>
        <taxon>Eukaryota</taxon>
        <taxon>Metazoa</taxon>
        <taxon>Ecdysozoa</taxon>
        <taxon>Arthropoda</taxon>
        <taxon>Crustacea</taxon>
        <taxon>Multicrustacea</taxon>
        <taxon>Hexanauplia</taxon>
        <taxon>Copepoda</taxon>
        <taxon>Harpacticoida</taxon>
        <taxon>Harpacticidae</taxon>
        <taxon>Tigriopus</taxon>
    </lineage>
</organism>
<dbReference type="PROSITE" id="PS51413">
    <property type="entry name" value="DBINO"/>
    <property type="match status" value="1"/>
</dbReference>
<evidence type="ECO:0000259" key="14">
    <source>
        <dbReference type="PROSITE" id="PS51194"/>
    </source>
</evidence>
<feature type="region of interest" description="Disordered" evidence="12">
    <location>
        <begin position="19"/>
        <end position="83"/>
    </location>
</feature>
<dbReference type="Gene3D" id="3.40.50.300">
    <property type="entry name" value="P-loop containing nucleotide triphosphate hydrolases"/>
    <property type="match status" value="2"/>
</dbReference>
<keyword evidence="9 11" id="KW-0234">DNA repair</keyword>
<feature type="compositionally biased region" description="Polar residues" evidence="12">
    <location>
        <begin position="1361"/>
        <end position="1372"/>
    </location>
</feature>
<feature type="compositionally biased region" description="Basic and acidic residues" evidence="12">
    <location>
        <begin position="1325"/>
        <end position="1334"/>
    </location>
</feature>
<comment type="subcellular location">
    <subcellularLocation>
        <location evidence="1 11">Nucleus</location>
    </subcellularLocation>
</comment>
<dbReference type="GO" id="GO:0006281">
    <property type="term" value="P:DNA repair"/>
    <property type="evidence" value="ECO:0007669"/>
    <property type="project" value="UniProtKB-UniRule"/>
</dbReference>
<dbReference type="PANTHER" id="PTHR45685">
    <property type="entry name" value="HELICASE SRCAP-RELATED"/>
    <property type="match status" value="1"/>
</dbReference>
<dbReference type="GO" id="GO:0016887">
    <property type="term" value="F:ATP hydrolysis activity"/>
    <property type="evidence" value="ECO:0007669"/>
    <property type="project" value="TreeGrafter"/>
</dbReference>
<evidence type="ECO:0000256" key="9">
    <source>
        <dbReference type="ARBA" id="ARBA00023204"/>
    </source>
</evidence>
<comment type="caution">
    <text evidence="16">The sequence shown here is derived from an EMBL/GenBank/DDBJ whole genome shotgun (WGS) entry which is preliminary data.</text>
</comment>
<dbReference type="InterPro" id="IPR000330">
    <property type="entry name" value="SNF2_N"/>
</dbReference>
<dbReference type="PROSITE" id="PS51192">
    <property type="entry name" value="HELICASE_ATP_BIND_1"/>
    <property type="match status" value="1"/>
</dbReference>
<evidence type="ECO:0000256" key="11">
    <source>
        <dbReference type="RuleBase" id="RU368001"/>
    </source>
</evidence>
<dbReference type="GO" id="GO:0005524">
    <property type="term" value="F:ATP binding"/>
    <property type="evidence" value="ECO:0007669"/>
    <property type="project" value="UniProtKB-UniRule"/>
</dbReference>
<evidence type="ECO:0000256" key="1">
    <source>
        <dbReference type="ARBA" id="ARBA00004123"/>
    </source>
</evidence>
<dbReference type="Proteomes" id="UP000318571">
    <property type="component" value="Chromosome 11"/>
</dbReference>
<comment type="domain">
    <text evidence="11">The DBINO region is involved in binding to DNA.</text>
</comment>
<comment type="catalytic activity">
    <reaction evidence="11">
        <text>ATP + H2O = ADP + phosphate + H(+)</text>
        <dbReference type="Rhea" id="RHEA:13065"/>
        <dbReference type="ChEBI" id="CHEBI:15377"/>
        <dbReference type="ChEBI" id="CHEBI:15378"/>
        <dbReference type="ChEBI" id="CHEBI:30616"/>
        <dbReference type="ChEBI" id="CHEBI:43474"/>
        <dbReference type="ChEBI" id="CHEBI:456216"/>
    </reaction>
</comment>
<dbReference type="InterPro" id="IPR050520">
    <property type="entry name" value="INO80/SWR1_helicase"/>
</dbReference>